<dbReference type="InterPro" id="IPR012340">
    <property type="entry name" value="NA-bd_OB-fold"/>
</dbReference>
<dbReference type="PANTHER" id="PTHR42918">
    <property type="entry name" value="LYSYL-TRNA SYNTHETASE"/>
    <property type="match status" value="1"/>
</dbReference>
<evidence type="ECO:0000256" key="3">
    <source>
        <dbReference type="ARBA" id="ARBA00022490"/>
    </source>
</evidence>
<evidence type="ECO:0000256" key="6">
    <source>
        <dbReference type="ARBA" id="ARBA00022840"/>
    </source>
</evidence>
<dbReference type="SUPFAM" id="SSF50249">
    <property type="entry name" value="Nucleic acid-binding proteins"/>
    <property type="match status" value="1"/>
</dbReference>
<dbReference type="FunFam" id="2.40.50.140:FF:000050">
    <property type="entry name" value="Lysine--tRNA ligase"/>
    <property type="match status" value="1"/>
</dbReference>
<accession>A0A0D6EQ88</accession>
<gene>
    <name evidence="13" type="primary">SPOSA6832_03752</name>
</gene>
<evidence type="ECO:0000313" key="13">
    <source>
        <dbReference type="EMBL" id="CEQ42001.1"/>
    </source>
</evidence>
<dbReference type="GO" id="GO:0000049">
    <property type="term" value="F:tRNA binding"/>
    <property type="evidence" value="ECO:0007669"/>
    <property type="project" value="TreeGrafter"/>
</dbReference>
<dbReference type="GO" id="GO:0005524">
    <property type="term" value="F:ATP binding"/>
    <property type="evidence" value="ECO:0007669"/>
    <property type="project" value="UniProtKB-KW"/>
</dbReference>
<feature type="compositionally biased region" description="Low complexity" evidence="11">
    <location>
        <begin position="88"/>
        <end position="102"/>
    </location>
</feature>
<keyword evidence="5" id="KW-0547">Nucleotide-binding</keyword>
<evidence type="ECO:0000256" key="4">
    <source>
        <dbReference type="ARBA" id="ARBA00022598"/>
    </source>
</evidence>
<dbReference type="CDD" id="cd04322">
    <property type="entry name" value="LysRS_N"/>
    <property type="match status" value="1"/>
</dbReference>
<evidence type="ECO:0000256" key="8">
    <source>
        <dbReference type="ARBA" id="ARBA00023146"/>
    </source>
</evidence>
<dbReference type="InterPro" id="IPR045864">
    <property type="entry name" value="aa-tRNA-synth_II/BPL/LPL"/>
</dbReference>
<dbReference type="FunFam" id="3.30.930.10:FF:000238">
    <property type="entry name" value="Lysine--tRNA ligase"/>
    <property type="match status" value="1"/>
</dbReference>
<evidence type="ECO:0000256" key="7">
    <source>
        <dbReference type="ARBA" id="ARBA00022917"/>
    </source>
</evidence>
<dbReference type="Pfam" id="PF00152">
    <property type="entry name" value="tRNA-synt_2"/>
    <property type="match status" value="1"/>
</dbReference>
<keyword evidence="4" id="KW-0436">Ligase</keyword>
<dbReference type="Gene3D" id="2.40.50.140">
    <property type="entry name" value="Nucleic acid-binding proteins"/>
    <property type="match status" value="1"/>
</dbReference>
<dbReference type="Gene3D" id="3.30.930.10">
    <property type="entry name" value="Bira Bifunctional Protein, Domain 2"/>
    <property type="match status" value="1"/>
</dbReference>
<dbReference type="PROSITE" id="PS50862">
    <property type="entry name" value="AA_TRNA_LIGASE_II"/>
    <property type="match status" value="1"/>
</dbReference>
<feature type="domain" description="Aminoacyl-transfer RNA synthetases class-II family profile" evidence="12">
    <location>
        <begin position="293"/>
        <end position="662"/>
    </location>
</feature>
<keyword evidence="6" id="KW-0067">ATP-binding</keyword>
<evidence type="ECO:0000256" key="1">
    <source>
        <dbReference type="ARBA" id="ARBA00004496"/>
    </source>
</evidence>
<feature type="region of interest" description="Disordered" evidence="11">
    <location>
        <begin position="54"/>
        <end position="104"/>
    </location>
</feature>
<dbReference type="CDD" id="cd00775">
    <property type="entry name" value="LysRS_core"/>
    <property type="match status" value="1"/>
</dbReference>
<dbReference type="AlphaFoldDB" id="A0A0D6EQ88"/>
<dbReference type="SUPFAM" id="SSF55681">
    <property type="entry name" value="Class II aaRS and biotin synthetases"/>
    <property type="match status" value="1"/>
</dbReference>
<comment type="subcellular location">
    <subcellularLocation>
        <location evidence="1">Cytoplasm</location>
    </subcellularLocation>
</comment>
<dbReference type="EC" id="6.1.1.6" evidence="10"/>
<name>A0A0D6EQ88_SPOSA</name>
<evidence type="ECO:0000256" key="5">
    <source>
        <dbReference type="ARBA" id="ARBA00022741"/>
    </source>
</evidence>
<feature type="region of interest" description="Disordered" evidence="11">
    <location>
        <begin position="1"/>
        <end position="32"/>
    </location>
</feature>
<feature type="compositionally biased region" description="Low complexity" evidence="11">
    <location>
        <begin position="670"/>
        <end position="680"/>
    </location>
</feature>
<dbReference type="OrthoDB" id="21243at2759"/>
<keyword evidence="14" id="KW-1185">Reference proteome</keyword>
<dbReference type="InterPro" id="IPR034762">
    <property type="entry name" value="Lys-tRNA-ligase_II_bac/euk"/>
</dbReference>
<keyword evidence="3" id="KW-0963">Cytoplasm</keyword>
<keyword evidence="8" id="KW-0030">Aminoacyl-tRNA synthetase</keyword>
<keyword evidence="7" id="KW-0648">Protein biosynthesis</keyword>
<dbReference type="InterPro" id="IPR004365">
    <property type="entry name" value="NA-bd_OB_tRNA"/>
</dbReference>
<dbReference type="HAMAP" id="MF_00252">
    <property type="entry name" value="Lys_tRNA_synth_class2"/>
    <property type="match status" value="1"/>
</dbReference>
<comment type="similarity">
    <text evidence="2">Belongs to the class-II aminoacyl-tRNA synthetase family.</text>
</comment>
<evidence type="ECO:0000313" key="14">
    <source>
        <dbReference type="Proteomes" id="UP000243876"/>
    </source>
</evidence>
<feature type="compositionally biased region" description="Basic and acidic residues" evidence="11">
    <location>
        <begin position="69"/>
        <end position="87"/>
    </location>
</feature>
<dbReference type="Pfam" id="PF01336">
    <property type="entry name" value="tRNA_anti-codon"/>
    <property type="match status" value="1"/>
</dbReference>
<evidence type="ECO:0000256" key="9">
    <source>
        <dbReference type="ARBA" id="ARBA00048573"/>
    </source>
</evidence>
<sequence>MSDIPTPEVPPAKQAPIAGDAPNLQKDPETGEMVSKRCVWNCLKAGAGLEGTHALKTSQLTPPQSPCDSELKKRIKAREAAKKKAEKAAAAPPQAVAKTSAADAEEELSPNQYYEIRSRAIQKLRAIPASERTLTTPSPYPHKFHVTLSLPAFIEKYAAECKEAGTKSSDVVSVAGRIHSMRAQGAKLRFYDLWSEGVKIQVMANASESESPEDFEALHNLFRRGDILGVTGVPMRTKRNELSISPSSCVLLSPNLHQLPKEHFGFKDQEMRHRKRYLDLIMNQERRDVFVKRARIINYVRKFLDNLGFLEVETPMMNQIAGGATAKPFITHHNALDLDLFMRVAPELYLKELVVGGLDRVYEIGRVFRNEGIDLTHNPEFSICEFYMAYADMYDLMDLTESMVSGLVYHLTGGYKLKYHPEGKEGPEMELDFTTPWKRFNMIEELEKQLNVKFPPGEELGGEEANKFLRELCTKHNVDCSEPRTNARLLDKLVGEFIENQCISPSFIVGHPQVMSPLAKHHRSIPGLCERFEAFIATREVCNAYTELNDPFIQKANFEEQMKQKAQGDEEAQGYDETFVSSLFHSFARRRGRILLTFDSCILRRSTLSSTVSRPPVDGVSVSTGPSPPSYFTPSSLTFFPLPSLVMFLTDQTNIKEVLLFPANKPLPNAGATPATATGLENSTTVGDVKA</sequence>
<evidence type="ECO:0000259" key="12">
    <source>
        <dbReference type="PROSITE" id="PS50862"/>
    </source>
</evidence>
<reference evidence="14" key="1">
    <citation type="submission" date="2015-02" db="EMBL/GenBank/DDBJ databases">
        <authorList>
            <person name="Gon?alves P."/>
        </authorList>
    </citation>
    <scope>NUCLEOTIDE SEQUENCE [LARGE SCALE GENOMIC DNA]</scope>
</reference>
<evidence type="ECO:0000256" key="10">
    <source>
        <dbReference type="RuleBase" id="RU003748"/>
    </source>
</evidence>
<dbReference type="GO" id="GO:0004824">
    <property type="term" value="F:lysine-tRNA ligase activity"/>
    <property type="evidence" value="ECO:0007669"/>
    <property type="project" value="UniProtKB-EC"/>
</dbReference>
<dbReference type="Proteomes" id="UP000243876">
    <property type="component" value="Unassembled WGS sequence"/>
</dbReference>
<dbReference type="InterPro" id="IPR002313">
    <property type="entry name" value="Lys-tRNA-ligase_II"/>
</dbReference>
<dbReference type="PRINTS" id="PR00982">
    <property type="entry name" value="TRNASYNTHLYS"/>
</dbReference>
<dbReference type="InterPro" id="IPR018149">
    <property type="entry name" value="Lys-tRNA-synth_II_C"/>
</dbReference>
<dbReference type="InterPro" id="IPR006195">
    <property type="entry name" value="aa-tRNA-synth_II"/>
</dbReference>
<dbReference type="InterPro" id="IPR044136">
    <property type="entry name" value="Lys-tRNA-ligase_II_N"/>
</dbReference>
<dbReference type="PIRSF" id="PIRSF039101">
    <property type="entry name" value="LysRS2"/>
    <property type="match status" value="1"/>
</dbReference>
<proteinExistence type="inferred from homology"/>
<dbReference type="InterPro" id="IPR004364">
    <property type="entry name" value="Aa-tRNA-synt_II"/>
</dbReference>
<organism evidence="13 14">
    <name type="scientific">Sporidiobolus salmonicolor</name>
    <name type="common">Yeast-like fungus</name>
    <name type="synonym">Sporobolomyces salmonicolor</name>
    <dbReference type="NCBI Taxonomy" id="5005"/>
    <lineage>
        <taxon>Eukaryota</taxon>
        <taxon>Fungi</taxon>
        <taxon>Dikarya</taxon>
        <taxon>Basidiomycota</taxon>
        <taxon>Pucciniomycotina</taxon>
        <taxon>Microbotryomycetes</taxon>
        <taxon>Sporidiobolales</taxon>
        <taxon>Sporidiobolaceae</taxon>
        <taxon>Sporobolomyces</taxon>
    </lineage>
</organism>
<dbReference type="EMBL" id="CENE01000019">
    <property type="protein sequence ID" value="CEQ42001.1"/>
    <property type="molecule type" value="Genomic_DNA"/>
</dbReference>
<protein>
    <recommendedName>
        <fullName evidence="10">Lysine--tRNA ligase</fullName>
        <ecNumber evidence="10">6.1.1.6</ecNumber>
    </recommendedName>
    <alternativeName>
        <fullName evidence="10">Lysyl-tRNA synthetase</fullName>
    </alternativeName>
</protein>
<evidence type="ECO:0000256" key="11">
    <source>
        <dbReference type="SAM" id="MobiDB-lite"/>
    </source>
</evidence>
<feature type="compositionally biased region" description="Polar residues" evidence="11">
    <location>
        <begin position="681"/>
        <end position="691"/>
    </location>
</feature>
<dbReference type="NCBIfam" id="TIGR00499">
    <property type="entry name" value="lysS_bact"/>
    <property type="match status" value="1"/>
</dbReference>
<dbReference type="GO" id="GO:0006430">
    <property type="term" value="P:lysyl-tRNA aminoacylation"/>
    <property type="evidence" value="ECO:0007669"/>
    <property type="project" value="InterPro"/>
</dbReference>
<evidence type="ECO:0000256" key="2">
    <source>
        <dbReference type="ARBA" id="ARBA00008226"/>
    </source>
</evidence>
<dbReference type="GO" id="GO:0005829">
    <property type="term" value="C:cytosol"/>
    <property type="evidence" value="ECO:0007669"/>
    <property type="project" value="TreeGrafter"/>
</dbReference>
<feature type="region of interest" description="Disordered" evidence="11">
    <location>
        <begin position="670"/>
        <end position="691"/>
    </location>
</feature>
<dbReference type="PANTHER" id="PTHR42918:SF9">
    <property type="entry name" value="LYSINE--TRNA LIGASE"/>
    <property type="match status" value="1"/>
</dbReference>
<dbReference type="NCBIfam" id="NF001756">
    <property type="entry name" value="PRK00484.1"/>
    <property type="match status" value="1"/>
</dbReference>
<comment type="catalytic activity">
    <reaction evidence="9 10">
        <text>tRNA(Lys) + L-lysine + ATP = L-lysyl-tRNA(Lys) + AMP + diphosphate</text>
        <dbReference type="Rhea" id="RHEA:20792"/>
        <dbReference type="Rhea" id="RHEA-COMP:9696"/>
        <dbReference type="Rhea" id="RHEA-COMP:9697"/>
        <dbReference type="ChEBI" id="CHEBI:30616"/>
        <dbReference type="ChEBI" id="CHEBI:32551"/>
        <dbReference type="ChEBI" id="CHEBI:33019"/>
        <dbReference type="ChEBI" id="CHEBI:78442"/>
        <dbReference type="ChEBI" id="CHEBI:78529"/>
        <dbReference type="ChEBI" id="CHEBI:456215"/>
        <dbReference type="EC" id="6.1.1.6"/>
    </reaction>
</comment>